<evidence type="ECO:0000256" key="6">
    <source>
        <dbReference type="ARBA" id="ARBA00023054"/>
    </source>
</evidence>
<organism evidence="15 16">
    <name type="scientific">Jaculus jaculus</name>
    <name type="common">Lesser Egyptian jerboa</name>
    <dbReference type="NCBI Taxonomy" id="51337"/>
    <lineage>
        <taxon>Eukaryota</taxon>
        <taxon>Metazoa</taxon>
        <taxon>Chordata</taxon>
        <taxon>Craniata</taxon>
        <taxon>Vertebrata</taxon>
        <taxon>Euteleostomi</taxon>
        <taxon>Mammalia</taxon>
        <taxon>Eutheria</taxon>
        <taxon>Euarchontoglires</taxon>
        <taxon>Glires</taxon>
        <taxon>Rodentia</taxon>
        <taxon>Myomorpha</taxon>
        <taxon>Dipodoidea</taxon>
        <taxon>Dipodidae</taxon>
        <taxon>Dipodinae</taxon>
        <taxon>Jaculus</taxon>
    </lineage>
</organism>
<reference evidence="15" key="1">
    <citation type="submission" date="2025-08" db="UniProtKB">
        <authorList>
            <consortium name="Ensembl"/>
        </authorList>
    </citation>
    <scope>IDENTIFICATION</scope>
</reference>
<evidence type="ECO:0000256" key="7">
    <source>
        <dbReference type="ARBA" id="ARBA00023242"/>
    </source>
</evidence>
<accession>A0A8C5K414</accession>
<reference evidence="15" key="2">
    <citation type="submission" date="2025-09" db="UniProtKB">
        <authorList>
            <consortium name="Ensembl"/>
        </authorList>
    </citation>
    <scope>IDENTIFICATION</scope>
</reference>
<keyword evidence="9" id="KW-0131">Cell cycle</keyword>
<dbReference type="GO" id="GO:0000795">
    <property type="term" value="C:synaptonemal complex"/>
    <property type="evidence" value="ECO:0007669"/>
    <property type="project" value="InterPro"/>
</dbReference>
<evidence type="ECO:0000256" key="14">
    <source>
        <dbReference type="SAM" id="MobiDB-lite"/>
    </source>
</evidence>
<feature type="coiled-coil region" evidence="13">
    <location>
        <begin position="34"/>
        <end position="82"/>
    </location>
</feature>
<evidence type="ECO:0000256" key="8">
    <source>
        <dbReference type="ARBA" id="ARBA00023254"/>
    </source>
</evidence>
<dbReference type="AlphaFoldDB" id="A0A8C5K414"/>
<keyword evidence="5" id="KW-0132">Cell division</keyword>
<dbReference type="Ensembl" id="ENSJJAT00000007761.1">
    <property type="protein sequence ID" value="ENSJJAP00000003476.1"/>
    <property type="gene ID" value="ENSJJAG00000006809.1"/>
</dbReference>
<dbReference type="PANTHER" id="PTHR21731:SF0">
    <property type="entry name" value="SYNAPTONEMAL COMPLEX CENTRAL ELEMENT PROTEIN 1"/>
    <property type="match status" value="1"/>
</dbReference>
<protein>
    <recommendedName>
        <fullName evidence="10">Synaptonemal complex central element protein 1</fullName>
    </recommendedName>
</protein>
<dbReference type="GeneTree" id="ENSGT00390000017352"/>
<evidence type="ECO:0000256" key="5">
    <source>
        <dbReference type="ARBA" id="ARBA00022618"/>
    </source>
</evidence>
<keyword evidence="6 13" id="KW-0175">Coiled coil</keyword>
<keyword evidence="8" id="KW-0469">Meiosis</keyword>
<keyword evidence="7" id="KW-0539">Nucleus</keyword>
<dbReference type="GO" id="GO:0007130">
    <property type="term" value="P:synaptonemal complex assembly"/>
    <property type="evidence" value="ECO:0007669"/>
    <property type="project" value="InterPro"/>
</dbReference>
<gene>
    <name evidence="15" type="primary">Syce1</name>
</gene>
<evidence type="ECO:0000256" key="2">
    <source>
        <dbReference type="ARBA" id="ARBA00004286"/>
    </source>
</evidence>
<sequence length="86" mass="9274">MAARAQPLGVESAGSLDQAPGPKGTGVGSLEPQIEVLINRINEVQQAKKKASEELGEAQTVWDALQKELNSLHEEKARLKDILSKK</sequence>
<proteinExistence type="inferred from homology"/>
<comment type="function">
    <text evidence="11">Major component of the transverse central element of synaptonemal complexes (SCS), formed between homologous chromosomes during meiotic prophase. Requires SYCP1 in order to be incorporated into the central element. May have a role in the synaptonemal complex assembly, stabilization and recombination.</text>
</comment>
<dbReference type="PANTHER" id="PTHR21731">
    <property type="entry name" value="SYNAPTONEMAL COMPLEX CENTRAL ELEMENT PROTEIN 1-LIKE"/>
    <property type="match status" value="1"/>
</dbReference>
<evidence type="ECO:0000256" key="11">
    <source>
        <dbReference type="ARBA" id="ARBA00045754"/>
    </source>
</evidence>
<comment type="subcellular location">
    <subcellularLocation>
        <location evidence="2">Chromosome</location>
    </subcellularLocation>
    <subcellularLocation>
        <location evidence="1">Nucleus</location>
    </subcellularLocation>
</comment>
<evidence type="ECO:0000256" key="1">
    <source>
        <dbReference type="ARBA" id="ARBA00004123"/>
    </source>
</evidence>
<evidence type="ECO:0000313" key="16">
    <source>
        <dbReference type="Proteomes" id="UP000694385"/>
    </source>
</evidence>
<dbReference type="Proteomes" id="UP000694385">
    <property type="component" value="Unassembled WGS sequence"/>
</dbReference>
<evidence type="ECO:0000256" key="4">
    <source>
        <dbReference type="ARBA" id="ARBA00022454"/>
    </source>
</evidence>
<evidence type="ECO:0000313" key="15">
    <source>
        <dbReference type="Ensembl" id="ENSJJAP00000003476.1"/>
    </source>
</evidence>
<keyword evidence="16" id="KW-1185">Reference proteome</keyword>
<comment type="similarity">
    <text evidence="3">Belongs to the SYCE family.</text>
</comment>
<feature type="region of interest" description="Disordered" evidence="14">
    <location>
        <begin position="1"/>
        <end position="30"/>
    </location>
</feature>
<evidence type="ECO:0000256" key="13">
    <source>
        <dbReference type="SAM" id="Coils"/>
    </source>
</evidence>
<name>A0A8C5K414_JACJA</name>
<evidence type="ECO:0000256" key="9">
    <source>
        <dbReference type="ARBA" id="ARBA00023306"/>
    </source>
</evidence>
<evidence type="ECO:0000256" key="3">
    <source>
        <dbReference type="ARBA" id="ARBA00010094"/>
    </source>
</evidence>
<dbReference type="InterPro" id="IPR026676">
    <property type="entry name" value="SYCE1"/>
</dbReference>
<evidence type="ECO:0000256" key="10">
    <source>
        <dbReference type="ARBA" id="ARBA00039883"/>
    </source>
</evidence>
<keyword evidence="4" id="KW-0158">Chromosome</keyword>
<evidence type="ECO:0000256" key="12">
    <source>
        <dbReference type="ARBA" id="ARBA00046827"/>
    </source>
</evidence>
<comment type="subunit">
    <text evidence="12">Homodimer. Found in a complex with SYCP1 and SYCE2. Interacts with SYCP1, SYCE2 and SYCE3. Interacts with SIX6OS1.</text>
</comment>
<dbReference type="GO" id="GO:0051301">
    <property type="term" value="P:cell division"/>
    <property type="evidence" value="ECO:0007669"/>
    <property type="project" value="UniProtKB-KW"/>
</dbReference>
<dbReference type="Pfam" id="PF15233">
    <property type="entry name" value="SYCE1"/>
    <property type="match status" value="1"/>
</dbReference>